<evidence type="ECO:0000313" key="2">
    <source>
        <dbReference type="Proteomes" id="UP000256708"/>
    </source>
</evidence>
<proteinExistence type="predicted"/>
<keyword evidence="2" id="KW-1185">Reference proteome</keyword>
<gene>
    <name evidence="1" type="ORF">DXT99_02615</name>
</gene>
<comment type="caution">
    <text evidence="1">The sequence shown here is derived from an EMBL/GenBank/DDBJ whole genome shotgun (WGS) entry which is preliminary data.</text>
</comment>
<accession>A0A3D8LHG9</accession>
<evidence type="ECO:0008006" key="3">
    <source>
        <dbReference type="Google" id="ProtNLM"/>
    </source>
</evidence>
<dbReference type="PROSITE" id="PS51318">
    <property type="entry name" value="TAT"/>
    <property type="match status" value="1"/>
</dbReference>
<sequence>MNRRLFLKLTGAGAALAALPGMGFMYTSYSKAARGLILQELDYLALDIKGVERFVQDYAKGKSDNYLLKVRGLYLLRSSASKSKVVEELVKDYLLATDFFRNRMDESKPVMYLGLYDPYKTPCANPFSSVYYPPLAT</sequence>
<dbReference type="InterPro" id="IPR006311">
    <property type="entry name" value="TAT_signal"/>
</dbReference>
<dbReference type="RefSeq" id="WP_115563968.1">
    <property type="nucleotide sequence ID" value="NZ_QRGR01000003.1"/>
</dbReference>
<protein>
    <recommendedName>
        <fullName evidence="3">Twin-arginine translocation signal domain-containing protein</fullName>
    </recommendedName>
</protein>
<organism evidence="1 2">
    <name type="scientific">Pontibacter diazotrophicus</name>
    <dbReference type="NCBI Taxonomy" id="1400979"/>
    <lineage>
        <taxon>Bacteria</taxon>
        <taxon>Pseudomonadati</taxon>
        <taxon>Bacteroidota</taxon>
        <taxon>Cytophagia</taxon>
        <taxon>Cytophagales</taxon>
        <taxon>Hymenobacteraceae</taxon>
        <taxon>Pontibacter</taxon>
    </lineage>
</organism>
<dbReference type="EMBL" id="QRGR01000003">
    <property type="protein sequence ID" value="RDV16694.1"/>
    <property type="molecule type" value="Genomic_DNA"/>
</dbReference>
<dbReference type="AlphaFoldDB" id="A0A3D8LHG9"/>
<name>A0A3D8LHG9_9BACT</name>
<dbReference type="OrthoDB" id="6886737at2"/>
<evidence type="ECO:0000313" key="1">
    <source>
        <dbReference type="EMBL" id="RDV16694.1"/>
    </source>
</evidence>
<dbReference type="Proteomes" id="UP000256708">
    <property type="component" value="Unassembled WGS sequence"/>
</dbReference>
<reference evidence="2" key="1">
    <citation type="submission" date="2018-08" db="EMBL/GenBank/DDBJ databases">
        <authorList>
            <person name="Liu Z.-W."/>
            <person name="Du Z.-J."/>
        </authorList>
    </citation>
    <scope>NUCLEOTIDE SEQUENCE [LARGE SCALE GENOMIC DNA]</scope>
    <source>
        <strain evidence="2">H4X</strain>
    </source>
</reference>